<evidence type="ECO:0000313" key="2">
    <source>
        <dbReference type="EMBL" id="AMB84654.1"/>
    </source>
</evidence>
<evidence type="ECO:0000256" key="1">
    <source>
        <dbReference type="SAM" id="MobiDB-lite"/>
    </source>
</evidence>
<keyword evidence="3" id="KW-1185">Reference proteome</keyword>
<name>A0A0X1SXS0_PSEAA</name>
<evidence type="ECO:0000313" key="3">
    <source>
        <dbReference type="Proteomes" id="UP000063229"/>
    </source>
</evidence>
<dbReference type="AlphaFoldDB" id="A0A0X1SXS0"/>
<feature type="compositionally biased region" description="Acidic residues" evidence="1">
    <location>
        <begin position="32"/>
        <end position="42"/>
    </location>
</feature>
<dbReference type="STRING" id="46677.AWM79_04775"/>
<gene>
    <name evidence="2" type="ORF">AWM79_04775</name>
</gene>
<dbReference type="Proteomes" id="UP000063229">
    <property type="component" value="Chromosome"/>
</dbReference>
<protein>
    <submittedName>
        <fullName evidence="2">Uncharacterized protein</fullName>
    </submittedName>
</protein>
<feature type="region of interest" description="Disordered" evidence="1">
    <location>
        <begin position="26"/>
        <end position="67"/>
    </location>
</feature>
<dbReference type="RefSeq" id="WP_060782268.1">
    <property type="nucleotide sequence ID" value="NZ_CP014135.1"/>
</dbReference>
<dbReference type="EMBL" id="CP014135">
    <property type="protein sequence ID" value="AMB84654.1"/>
    <property type="molecule type" value="Genomic_DNA"/>
</dbReference>
<sequence length="67" mass="7776">MDTQPASLVEPFAWRPFSAMPWREVPVQREDDVAEDATDDEPSAQTWKHPDDGKEMPERDREIPLKP</sequence>
<proteinExistence type="predicted"/>
<dbReference type="KEGG" id="pagb:AWM79_04775"/>
<organism evidence="2 3">
    <name type="scientific">Pseudomonas agarici</name>
    <dbReference type="NCBI Taxonomy" id="46677"/>
    <lineage>
        <taxon>Bacteria</taxon>
        <taxon>Pseudomonadati</taxon>
        <taxon>Pseudomonadota</taxon>
        <taxon>Gammaproteobacteria</taxon>
        <taxon>Pseudomonadales</taxon>
        <taxon>Pseudomonadaceae</taxon>
        <taxon>Pseudomonas</taxon>
    </lineage>
</organism>
<feature type="compositionally biased region" description="Basic and acidic residues" evidence="1">
    <location>
        <begin position="48"/>
        <end position="67"/>
    </location>
</feature>
<reference evidence="2 3" key="1">
    <citation type="submission" date="2016-01" db="EMBL/GenBank/DDBJ databases">
        <authorList>
            <person name="McClelland M."/>
            <person name="Jain A."/>
            <person name="Saraogi P."/>
            <person name="Mendelson R."/>
            <person name="Westerman R."/>
            <person name="SanMiguel P."/>
            <person name="Csonka L."/>
        </authorList>
    </citation>
    <scope>NUCLEOTIDE SEQUENCE [LARGE SCALE GENOMIC DNA]</scope>
    <source>
        <strain evidence="2 3">NCPPB 2472</strain>
    </source>
</reference>
<accession>A0A0X1SXS0</accession>